<dbReference type="InterPro" id="IPR021109">
    <property type="entry name" value="Peptidase_aspartic_dom_sf"/>
</dbReference>
<organism evidence="2 3">
    <name type="scientific">Brassica napus</name>
    <name type="common">Rape</name>
    <dbReference type="NCBI Taxonomy" id="3708"/>
    <lineage>
        <taxon>Eukaryota</taxon>
        <taxon>Viridiplantae</taxon>
        <taxon>Streptophyta</taxon>
        <taxon>Embryophyta</taxon>
        <taxon>Tracheophyta</taxon>
        <taxon>Spermatophyta</taxon>
        <taxon>Magnoliopsida</taxon>
        <taxon>eudicotyledons</taxon>
        <taxon>Gunneridae</taxon>
        <taxon>Pentapetalae</taxon>
        <taxon>rosids</taxon>
        <taxon>malvids</taxon>
        <taxon>Brassicales</taxon>
        <taxon>Brassicaceae</taxon>
        <taxon>Brassiceae</taxon>
        <taxon>Brassica</taxon>
    </lineage>
</organism>
<dbReference type="Proteomes" id="UP000028999">
    <property type="component" value="Unassembled WGS sequence"/>
</dbReference>
<dbReference type="Gene3D" id="2.40.70.10">
    <property type="entry name" value="Acid Proteases"/>
    <property type="match status" value="1"/>
</dbReference>
<name>A0A078I3K7_BRANA</name>
<dbReference type="EMBL" id="LK032566">
    <property type="protein sequence ID" value="CDY43703.1"/>
    <property type="molecule type" value="Genomic_DNA"/>
</dbReference>
<dbReference type="PaxDb" id="3708-A0A078I3K7"/>
<dbReference type="AlphaFoldDB" id="A0A078I3K7"/>
<keyword evidence="3" id="KW-1185">Reference proteome</keyword>
<protein>
    <submittedName>
        <fullName evidence="1">(rape) hypothetical protein</fullName>
    </submittedName>
    <submittedName>
        <fullName evidence="2">BnaA08g05170D protein</fullName>
    </submittedName>
</protein>
<reference evidence="2 3" key="1">
    <citation type="journal article" date="2014" name="Science">
        <title>Plant genetics. Early allopolyploid evolution in the post-Neolithic Brassica napus oilseed genome.</title>
        <authorList>
            <person name="Chalhoub B."/>
            <person name="Denoeud F."/>
            <person name="Liu S."/>
            <person name="Parkin I.A."/>
            <person name="Tang H."/>
            <person name="Wang X."/>
            <person name="Chiquet J."/>
            <person name="Belcram H."/>
            <person name="Tong C."/>
            <person name="Samans B."/>
            <person name="Correa M."/>
            <person name="Da Silva C."/>
            <person name="Just J."/>
            <person name="Falentin C."/>
            <person name="Koh C.S."/>
            <person name="Le Clainche I."/>
            <person name="Bernard M."/>
            <person name="Bento P."/>
            <person name="Noel B."/>
            <person name="Labadie K."/>
            <person name="Alberti A."/>
            <person name="Charles M."/>
            <person name="Arnaud D."/>
            <person name="Guo H."/>
            <person name="Daviaud C."/>
            <person name="Alamery S."/>
            <person name="Jabbari K."/>
            <person name="Zhao M."/>
            <person name="Edger P.P."/>
            <person name="Chelaifa H."/>
            <person name="Tack D."/>
            <person name="Lassalle G."/>
            <person name="Mestiri I."/>
            <person name="Schnel N."/>
            <person name="Le Paslier M.C."/>
            <person name="Fan G."/>
            <person name="Renault V."/>
            <person name="Bayer P.E."/>
            <person name="Golicz A.A."/>
            <person name="Manoli S."/>
            <person name="Lee T.H."/>
            <person name="Thi V.H."/>
            <person name="Chalabi S."/>
            <person name="Hu Q."/>
            <person name="Fan C."/>
            <person name="Tollenaere R."/>
            <person name="Lu Y."/>
            <person name="Battail C."/>
            <person name="Shen J."/>
            <person name="Sidebottom C.H."/>
            <person name="Wang X."/>
            <person name="Canaguier A."/>
            <person name="Chauveau A."/>
            <person name="Berard A."/>
            <person name="Deniot G."/>
            <person name="Guan M."/>
            <person name="Liu Z."/>
            <person name="Sun F."/>
            <person name="Lim Y.P."/>
            <person name="Lyons E."/>
            <person name="Town C.D."/>
            <person name="Bancroft I."/>
            <person name="Wang X."/>
            <person name="Meng J."/>
            <person name="Ma J."/>
            <person name="Pires J.C."/>
            <person name="King G.J."/>
            <person name="Brunel D."/>
            <person name="Delourme R."/>
            <person name="Renard M."/>
            <person name="Aury J.M."/>
            <person name="Adams K.L."/>
            <person name="Batley J."/>
            <person name="Snowdon R.J."/>
            <person name="Tost J."/>
            <person name="Edwards D."/>
            <person name="Zhou Y."/>
            <person name="Hua W."/>
            <person name="Sharpe A.G."/>
            <person name="Paterson A.H."/>
            <person name="Guan C."/>
            <person name="Wincker P."/>
        </authorList>
    </citation>
    <scope>NUCLEOTIDE SEQUENCE [LARGE SCALE GENOMIC DNA]</scope>
    <source>
        <strain evidence="3">cv. Darmor-bzh</strain>
    </source>
</reference>
<reference evidence="1" key="3">
    <citation type="submission" date="2021-01" db="EMBL/GenBank/DDBJ databases">
        <authorList>
            <consortium name="Genoscope - CEA"/>
            <person name="William W."/>
        </authorList>
    </citation>
    <scope>NUCLEOTIDE SEQUENCE</scope>
</reference>
<reference evidence="2" key="2">
    <citation type="submission" date="2014-06" db="EMBL/GenBank/DDBJ databases">
        <authorList>
            <person name="Genoscope - CEA"/>
        </authorList>
    </citation>
    <scope>NUCLEOTIDE SEQUENCE</scope>
</reference>
<gene>
    <name evidence="2" type="primary">BnaA08g05170D</name>
    <name evidence="1" type="ORF">DARMORV10_A08P06730.1</name>
    <name evidence="2" type="ORF">GSBRNA2T00077172001</name>
</gene>
<dbReference type="EMBL" id="HG994362">
    <property type="protein sequence ID" value="CAF2222284.1"/>
    <property type="molecule type" value="Genomic_DNA"/>
</dbReference>
<evidence type="ECO:0000313" key="3">
    <source>
        <dbReference type="Proteomes" id="UP000028999"/>
    </source>
</evidence>
<dbReference type="Gramene" id="CDY43703">
    <property type="protein sequence ID" value="CDY43703"/>
    <property type="gene ID" value="GSBRNA2T00077172001"/>
</dbReference>
<sequence>MDTKEDKSLPVCWKDKKPLESLYDVKKYFKTITLRFGSDQKKGQLFQVPPESYLITTEEGSVCLGILNGAEIGLDDYNIIGGK</sequence>
<evidence type="ECO:0000313" key="1">
    <source>
        <dbReference type="EMBL" id="CAF2222284.1"/>
    </source>
</evidence>
<accession>A0A078I3K7</accession>
<dbReference type="STRING" id="3708.A0A078I3K7"/>
<dbReference type="Proteomes" id="UP001295469">
    <property type="component" value="Chromosome A08"/>
</dbReference>
<dbReference type="SUPFAM" id="SSF50630">
    <property type="entry name" value="Acid proteases"/>
    <property type="match status" value="1"/>
</dbReference>
<evidence type="ECO:0000313" key="2">
    <source>
        <dbReference type="EMBL" id="CDY43703.1"/>
    </source>
</evidence>
<proteinExistence type="predicted"/>